<dbReference type="GO" id="GO:0020037">
    <property type="term" value="F:heme binding"/>
    <property type="evidence" value="ECO:0007669"/>
    <property type="project" value="InterPro"/>
</dbReference>
<comment type="cofactor">
    <cofactor evidence="7">
        <name>heme</name>
        <dbReference type="ChEBI" id="CHEBI:30413"/>
    </cofactor>
</comment>
<dbReference type="InterPro" id="IPR017972">
    <property type="entry name" value="Cyt_P450_CS"/>
</dbReference>
<reference evidence="9 10" key="1">
    <citation type="submission" date="2017-10" db="EMBL/GenBank/DDBJ databases">
        <title>Sequencing the genomes of 1000 actinobacteria strains.</title>
        <authorList>
            <person name="Klenk H.-P."/>
        </authorList>
    </citation>
    <scope>NUCLEOTIDE SEQUENCE [LARGE SCALE GENOMIC DNA]</scope>
    <source>
        <strain evidence="9 10">DSM 46092</strain>
    </source>
</reference>
<evidence type="ECO:0000256" key="4">
    <source>
        <dbReference type="ARBA" id="ARBA00023002"/>
    </source>
</evidence>
<comment type="caution">
    <text evidence="9">The sequence shown here is derived from an EMBL/GenBank/DDBJ whole genome shotgun (WGS) entry which is preliminary data.</text>
</comment>
<dbReference type="PANTHER" id="PTHR24291">
    <property type="entry name" value="CYTOCHROME P450 FAMILY 4"/>
    <property type="match status" value="1"/>
</dbReference>
<dbReference type="InterPro" id="IPR036396">
    <property type="entry name" value="Cyt_P450_sf"/>
</dbReference>
<keyword evidence="5 7" id="KW-0408">Iron</keyword>
<dbReference type="AlphaFoldDB" id="A0A2A9FJU7"/>
<dbReference type="InterPro" id="IPR050196">
    <property type="entry name" value="Cytochrome_P450_Monoox"/>
</dbReference>
<dbReference type="InterPro" id="IPR001128">
    <property type="entry name" value="Cyt_P450"/>
</dbReference>
<dbReference type="EMBL" id="PDJK01000002">
    <property type="protein sequence ID" value="PFG50705.1"/>
    <property type="molecule type" value="Genomic_DNA"/>
</dbReference>
<keyword evidence="6 8" id="KW-0503">Monooxygenase</keyword>
<dbReference type="Gene3D" id="1.10.630.10">
    <property type="entry name" value="Cytochrome P450"/>
    <property type="match status" value="1"/>
</dbReference>
<dbReference type="SUPFAM" id="SSF48264">
    <property type="entry name" value="Cytochrome P450"/>
    <property type="match status" value="1"/>
</dbReference>
<comment type="similarity">
    <text evidence="1 8">Belongs to the cytochrome P450 family.</text>
</comment>
<keyword evidence="4 8" id="KW-0560">Oxidoreductase</keyword>
<evidence type="ECO:0000256" key="7">
    <source>
        <dbReference type="PIRSR" id="PIRSR602401-1"/>
    </source>
</evidence>
<evidence type="ECO:0000256" key="3">
    <source>
        <dbReference type="ARBA" id="ARBA00022723"/>
    </source>
</evidence>
<evidence type="ECO:0000256" key="8">
    <source>
        <dbReference type="RuleBase" id="RU000461"/>
    </source>
</evidence>
<evidence type="ECO:0000313" key="9">
    <source>
        <dbReference type="EMBL" id="PFG50705.1"/>
    </source>
</evidence>
<evidence type="ECO:0000256" key="2">
    <source>
        <dbReference type="ARBA" id="ARBA00022617"/>
    </source>
</evidence>
<dbReference type="PROSITE" id="PS00086">
    <property type="entry name" value="CYTOCHROME_P450"/>
    <property type="match status" value="1"/>
</dbReference>
<dbReference type="GO" id="GO:0004497">
    <property type="term" value="F:monooxygenase activity"/>
    <property type="evidence" value="ECO:0007669"/>
    <property type="project" value="UniProtKB-KW"/>
</dbReference>
<proteinExistence type="inferred from homology"/>
<dbReference type="InterPro" id="IPR002401">
    <property type="entry name" value="Cyt_P450_E_grp-I"/>
</dbReference>
<keyword evidence="3 7" id="KW-0479">Metal-binding</keyword>
<dbReference type="Proteomes" id="UP000243542">
    <property type="component" value="Unassembled WGS sequence"/>
</dbReference>
<protein>
    <submittedName>
        <fullName evidence="9">Cytochrome P450</fullName>
    </submittedName>
</protein>
<name>A0A2A9FJU7_9PSEU</name>
<evidence type="ECO:0000256" key="5">
    <source>
        <dbReference type="ARBA" id="ARBA00023004"/>
    </source>
</evidence>
<dbReference type="GO" id="GO:0016705">
    <property type="term" value="F:oxidoreductase activity, acting on paired donors, with incorporation or reduction of molecular oxygen"/>
    <property type="evidence" value="ECO:0007669"/>
    <property type="project" value="InterPro"/>
</dbReference>
<organism evidence="9 10">
    <name type="scientific">Amycolatopsis sulphurea</name>
    <dbReference type="NCBI Taxonomy" id="76022"/>
    <lineage>
        <taxon>Bacteria</taxon>
        <taxon>Bacillati</taxon>
        <taxon>Actinomycetota</taxon>
        <taxon>Actinomycetes</taxon>
        <taxon>Pseudonocardiales</taxon>
        <taxon>Pseudonocardiaceae</taxon>
        <taxon>Amycolatopsis</taxon>
    </lineage>
</organism>
<feature type="binding site" description="axial binding residue" evidence="7">
    <location>
        <position position="389"/>
    </location>
    <ligand>
        <name>heme</name>
        <dbReference type="ChEBI" id="CHEBI:30413"/>
    </ligand>
    <ligandPart>
        <name>Fe</name>
        <dbReference type="ChEBI" id="CHEBI:18248"/>
    </ligandPart>
</feature>
<evidence type="ECO:0000256" key="1">
    <source>
        <dbReference type="ARBA" id="ARBA00010617"/>
    </source>
</evidence>
<evidence type="ECO:0000313" key="10">
    <source>
        <dbReference type="Proteomes" id="UP000243542"/>
    </source>
</evidence>
<dbReference type="Pfam" id="PF00067">
    <property type="entry name" value="p450"/>
    <property type="match status" value="1"/>
</dbReference>
<keyword evidence="2 7" id="KW-0349">Heme</keyword>
<dbReference type="PRINTS" id="PR00463">
    <property type="entry name" value="EP450I"/>
</dbReference>
<evidence type="ECO:0000256" key="6">
    <source>
        <dbReference type="ARBA" id="ARBA00023033"/>
    </source>
</evidence>
<keyword evidence="10" id="KW-1185">Reference proteome</keyword>
<sequence length="455" mass="50814">MAVEAAGRWPLIGHAVPIAVKPLDFLTAQRACGPIVRVHLGRRPAYILNDPELLQQMLTVDAGKISKGLLFDKLRPLLGNGLLNSEGAFHMRQRRLIQPAFHRKQMERYVESVAAEAQAASAKLKHNQAVRLERELSSMVIGSNTMALFSSAIGDHGVKAIQRCLPQVLDGTFRRLIASMVYLDWVPTRAARRFDAAVADIQKVIREIIRSFTDDTGNRADLVSMLLAARDEENGQGMTEEQLVDEVMTLLMAATDTTTGAMNFAFDGLGREPRVQERIHEELDRVLAGRTSVQAEDLPRLDYTRRVAMEAARLASPWLLTRRAEEPLEFAGVPIPVGTDLIFSPFAMNRDPRFYPDPERFDPDRWLPEQVKLRPRGAMISFGMGRRQCVGESFAITAMTIHLATLCSNWTFHALADRPTRRTVTAGIERTVELTMITTSRTGAVQPARQQPRDA</sequence>
<gene>
    <name evidence="9" type="ORF">ATK36_5952</name>
</gene>
<dbReference type="RefSeq" id="WP_098514381.1">
    <property type="nucleotide sequence ID" value="NZ_JBIAKZ010000033.1"/>
</dbReference>
<dbReference type="GO" id="GO:0005506">
    <property type="term" value="F:iron ion binding"/>
    <property type="evidence" value="ECO:0007669"/>
    <property type="project" value="InterPro"/>
</dbReference>
<dbReference type="PANTHER" id="PTHR24291:SF50">
    <property type="entry name" value="BIFUNCTIONAL ALBAFLAVENONE MONOOXYGENASE_TERPENE SYNTHASE"/>
    <property type="match status" value="1"/>
</dbReference>
<accession>A0A2A9FJU7</accession>